<gene>
    <name evidence="5" type="ORF">R53529_LOCUS2102</name>
    <name evidence="4" type="ORF">R53530_LOCUS2099</name>
</gene>
<proteinExistence type="predicted"/>
<reference evidence="4" key="1">
    <citation type="submission" date="2022-10" db="EMBL/GenBank/DDBJ databases">
        <authorList>
            <person name="Botero Cardona J."/>
        </authorList>
    </citation>
    <scope>NUCLEOTIDE SEQUENCE</scope>
    <source>
        <strain evidence="4">LMG 31819</strain>
        <strain evidence="5">R-53529</strain>
    </source>
</reference>
<dbReference type="GO" id="GO:0003700">
    <property type="term" value="F:DNA-binding transcription factor activity"/>
    <property type="evidence" value="ECO:0007669"/>
    <property type="project" value="InterPro"/>
</dbReference>
<evidence type="ECO:0000259" key="3">
    <source>
        <dbReference type="PROSITE" id="PS01124"/>
    </source>
</evidence>
<evidence type="ECO:0000256" key="1">
    <source>
        <dbReference type="ARBA" id="ARBA00023015"/>
    </source>
</evidence>
<dbReference type="GO" id="GO:0043565">
    <property type="term" value="F:sequence-specific DNA binding"/>
    <property type="evidence" value="ECO:0007669"/>
    <property type="project" value="InterPro"/>
</dbReference>
<comment type="caution">
    <text evidence="4">The sequence shown here is derived from an EMBL/GenBank/DDBJ whole genome shotgun (WGS) entry which is preliminary data.</text>
</comment>
<protein>
    <submittedName>
        <fullName evidence="4 5">AraC-type DNA-binding domain and AraC-containing proteins (AraC)</fullName>
    </submittedName>
</protein>
<dbReference type="SMART" id="SM00342">
    <property type="entry name" value="HTH_ARAC"/>
    <property type="match status" value="1"/>
</dbReference>
<dbReference type="AlphaFoldDB" id="A0A9W4TPW3"/>
<organism evidence="4 6">
    <name type="scientific">Commensalibacter communis</name>
    <dbReference type="NCBI Taxonomy" id="2972786"/>
    <lineage>
        <taxon>Bacteria</taxon>
        <taxon>Pseudomonadati</taxon>
        <taxon>Pseudomonadota</taxon>
        <taxon>Alphaproteobacteria</taxon>
        <taxon>Acetobacterales</taxon>
        <taxon>Acetobacteraceae</taxon>
    </lineage>
</organism>
<evidence type="ECO:0000313" key="6">
    <source>
        <dbReference type="Proteomes" id="UP001154255"/>
    </source>
</evidence>
<dbReference type="PANTHER" id="PTHR47893">
    <property type="entry name" value="REGULATORY PROTEIN PCHR"/>
    <property type="match status" value="1"/>
</dbReference>
<evidence type="ECO:0000313" key="7">
    <source>
        <dbReference type="Proteomes" id="UP001154259"/>
    </source>
</evidence>
<dbReference type="InterPro" id="IPR018060">
    <property type="entry name" value="HTH_AraC"/>
</dbReference>
<dbReference type="Proteomes" id="UP001154255">
    <property type="component" value="Unassembled WGS sequence"/>
</dbReference>
<dbReference type="InterPro" id="IPR053142">
    <property type="entry name" value="PchR_regulatory_protein"/>
</dbReference>
<dbReference type="Gene3D" id="1.10.10.60">
    <property type="entry name" value="Homeodomain-like"/>
    <property type="match status" value="2"/>
</dbReference>
<evidence type="ECO:0000313" key="4">
    <source>
        <dbReference type="EMBL" id="CAI3955576.1"/>
    </source>
</evidence>
<accession>A0A9W4TPW3</accession>
<keyword evidence="1" id="KW-0805">Transcription regulation</keyword>
<dbReference type="EMBL" id="CAMXCS010000008">
    <property type="protein sequence ID" value="CAI3957751.1"/>
    <property type="molecule type" value="Genomic_DNA"/>
</dbReference>
<keyword evidence="2" id="KW-0804">Transcription</keyword>
<sequence length="299" mass="33258">MNLDSHLPPITTSSEAAYHEQTISYYDGTISLKNGTIKTSTQNWQTEPLFDGLKIIIIDNNELLCKLPHSPTSRIAGPCVCAVWNRGDAEGSQSFPAGCLLRYTAVTLSANNLLNNFTESLETLDSKLQLHANKPKLITIPLPQSIRKLCIQISNCPFQGNFRNMYLSGKALELAAHTLETIQPSSQKNIETKFKGANFEKIFMAKDILIQRMQNPPSLSELALLVGINTRKLTIDFRKVFGDSVFGYLQTLRLDAAYQMLSEGELNVSSIAYQIGYTPAHLSVAFRKKFGICPKDIHC</sequence>
<evidence type="ECO:0000256" key="2">
    <source>
        <dbReference type="ARBA" id="ARBA00023163"/>
    </source>
</evidence>
<dbReference type="Proteomes" id="UP001154259">
    <property type="component" value="Unassembled WGS sequence"/>
</dbReference>
<dbReference type="RefSeq" id="WP_271790521.1">
    <property type="nucleotide sequence ID" value="NZ_CAMXCJ010000007.1"/>
</dbReference>
<dbReference type="PROSITE" id="PS01124">
    <property type="entry name" value="HTH_ARAC_FAMILY_2"/>
    <property type="match status" value="1"/>
</dbReference>
<dbReference type="SUPFAM" id="SSF46689">
    <property type="entry name" value="Homeodomain-like"/>
    <property type="match status" value="2"/>
</dbReference>
<evidence type="ECO:0000313" key="5">
    <source>
        <dbReference type="EMBL" id="CAI3957751.1"/>
    </source>
</evidence>
<feature type="domain" description="HTH araC/xylS-type" evidence="3">
    <location>
        <begin position="203"/>
        <end position="299"/>
    </location>
</feature>
<dbReference type="EMBL" id="CAMXCM010000008">
    <property type="protein sequence ID" value="CAI3955576.1"/>
    <property type="molecule type" value="Genomic_DNA"/>
</dbReference>
<keyword evidence="4" id="KW-0238">DNA-binding</keyword>
<name>A0A9W4TPW3_9PROT</name>
<dbReference type="PANTHER" id="PTHR47893:SF1">
    <property type="entry name" value="REGULATORY PROTEIN PCHR"/>
    <property type="match status" value="1"/>
</dbReference>
<dbReference type="Pfam" id="PF12833">
    <property type="entry name" value="HTH_18"/>
    <property type="match status" value="1"/>
</dbReference>
<dbReference type="InterPro" id="IPR009057">
    <property type="entry name" value="Homeodomain-like_sf"/>
</dbReference>
<keyword evidence="7" id="KW-1185">Reference proteome</keyword>